<feature type="chain" id="PRO_5037322569" evidence="1">
    <location>
        <begin position="22"/>
        <end position="366"/>
    </location>
</feature>
<keyword evidence="1" id="KW-0732">Signal</keyword>
<reference evidence="2 3" key="1">
    <citation type="submission" date="2020-11" db="EMBL/GenBank/DDBJ databases">
        <authorList>
            <person name="Kim M.K."/>
        </authorList>
    </citation>
    <scope>NUCLEOTIDE SEQUENCE [LARGE SCALE GENOMIC DNA]</scope>
    <source>
        <strain evidence="2 3">BT439</strain>
    </source>
</reference>
<dbReference type="RefSeq" id="WP_196287116.1">
    <property type="nucleotide sequence ID" value="NZ_JADQDP010000003.1"/>
</dbReference>
<dbReference type="Proteomes" id="UP000645610">
    <property type="component" value="Unassembled WGS sequence"/>
</dbReference>
<name>A0A931FLE5_9BACT</name>
<proteinExistence type="predicted"/>
<keyword evidence="3" id="KW-1185">Reference proteome</keyword>
<evidence type="ECO:0000313" key="3">
    <source>
        <dbReference type="Proteomes" id="UP000645610"/>
    </source>
</evidence>
<dbReference type="EMBL" id="JADQDP010000003">
    <property type="protein sequence ID" value="MBF9142770.1"/>
    <property type="molecule type" value="Genomic_DNA"/>
</dbReference>
<protein>
    <submittedName>
        <fullName evidence="2">T9SS type A sorting domain-containing protein</fullName>
    </submittedName>
</protein>
<evidence type="ECO:0000256" key="1">
    <source>
        <dbReference type="SAM" id="SignalP"/>
    </source>
</evidence>
<evidence type="ECO:0000313" key="2">
    <source>
        <dbReference type="EMBL" id="MBF9142770.1"/>
    </source>
</evidence>
<gene>
    <name evidence="2" type="ORF">I2I01_14065</name>
</gene>
<sequence length="366" mass="39113">MRTWWPLLGLVLLLAAGPAQADTGIFEGYVFLNINNGGTNTYDLNPSTQTTSYDFVGPSLGTVVQGQSLVFVGGQLKTYKNSGCNVLNAHLYYRVYSTSGGTPGSFTQVNLPFDTNLTGGDQQWSRFNNTADVAAGLAPGTYTLEVYGDSDYDQCGNGTRYYSNNSNNYQGSFTVTAPGPGPLPVELTTFEATRQGANTSLKWATASEKNNRGFEVQVSTNGQDFHALGFVAGAGSSTVAHQYQFVDAEKDKAGRRYYRLRQQDADGSATYSPVRAVAFAEVEALSAVPQPFATEVTIALRAAQAQAGALLTLTDAAGRRVLVRSLDLTAGNNQVPINDLGALPAGLYVLQVALTDQPVRLRVIKQ</sequence>
<comment type="caution">
    <text evidence="2">The sequence shown here is derived from an EMBL/GenBank/DDBJ whole genome shotgun (WGS) entry which is preliminary data.</text>
</comment>
<dbReference type="AlphaFoldDB" id="A0A931FLE5"/>
<organism evidence="2 3">
    <name type="scientific">Hymenobacter properus</name>
    <dbReference type="NCBI Taxonomy" id="2791026"/>
    <lineage>
        <taxon>Bacteria</taxon>
        <taxon>Pseudomonadati</taxon>
        <taxon>Bacteroidota</taxon>
        <taxon>Cytophagia</taxon>
        <taxon>Cytophagales</taxon>
        <taxon>Hymenobacteraceae</taxon>
        <taxon>Hymenobacter</taxon>
    </lineage>
</organism>
<accession>A0A931FLE5</accession>
<feature type="signal peptide" evidence="1">
    <location>
        <begin position="1"/>
        <end position="21"/>
    </location>
</feature>